<keyword evidence="3" id="KW-1185">Reference proteome</keyword>
<accession>A0ABW5A1L5</accession>
<gene>
    <name evidence="2" type="ORF">ACFSOY_17950</name>
</gene>
<sequence length="134" mass="14563">MKKANVLASVLGMAIALTSSEMAFAENSAILKDGNENSIVQPLGGDYVTNSLTTNQPYFNQLYLDGTGNWDGGNGFFGSTIYWGDGSSSGYSGYNKSNTWRWLYATFGTYNVQLKTSSGGLTSWDSSNVYVKNW</sequence>
<evidence type="ECO:0000256" key="1">
    <source>
        <dbReference type="SAM" id="SignalP"/>
    </source>
</evidence>
<dbReference type="EMBL" id="JBHUIO010000011">
    <property type="protein sequence ID" value="MFD2171850.1"/>
    <property type="molecule type" value="Genomic_DNA"/>
</dbReference>
<evidence type="ECO:0000313" key="2">
    <source>
        <dbReference type="EMBL" id="MFD2171850.1"/>
    </source>
</evidence>
<evidence type="ECO:0000313" key="3">
    <source>
        <dbReference type="Proteomes" id="UP001597343"/>
    </source>
</evidence>
<organism evidence="2 3">
    <name type="scientific">Tumebacillus lipolyticus</name>
    <dbReference type="NCBI Taxonomy" id="1280370"/>
    <lineage>
        <taxon>Bacteria</taxon>
        <taxon>Bacillati</taxon>
        <taxon>Bacillota</taxon>
        <taxon>Bacilli</taxon>
        <taxon>Bacillales</taxon>
        <taxon>Alicyclobacillaceae</taxon>
        <taxon>Tumebacillus</taxon>
    </lineage>
</organism>
<dbReference type="Proteomes" id="UP001597343">
    <property type="component" value="Unassembled WGS sequence"/>
</dbReference>
<protein>
    <submittedName>
        <fullName evidence="2">Uncharacterized protein</fullName>
    </submittedName>
</protein>
<feature type="signal peptide" evidence="1">
    <location>
        <begin position="1"/>
        <end position="25"/>
    </location>
</feature>
<proteinExistence type="predicted"/>
<keyword evidence="1" id="KW-0732">Signal</keyword>
<reference evidence="3" key="1">
    <citation type="journal article" date="2019" name="Int. J. Syst. Evol. Microbiol.">
        <title>The Global Catalogue of Microorganisms (GCM) 10K type strain sequencing project: providing services to taxonomists for standard genome sequencing and annotation.</title>
        <authorList>
            <consortium name="The Broad Institute Genomics Platform"/>
            <consortium name="The Broad Institute Genome Sequencing Center for Infectious Disease"/>
            <person name="Wu L."/>
            <person name="Ma J."/>
        </authorList>
    </citation>
    <scope>NUCLEOTIDE SEQUENCE [LARGE SCALE GENOMIC DNA]</scope>
    <source>
        <strain evidence="3">CGMCC 1.13574</strain>
    </source>
</reference>
<feature type="chain" id="PRO_5045851528" evidence="1">
    <location>
        <begin position="26"/>
        <end position="134"/>
    </location>
</feature>
<comment type="caution">
    <text evidence="2">The sequence shown here is derived from an EMBL/GenBank/DDBJ whole genome shotgun (WGS) entry which is preliminary data.</text>
</comment>
<name>A0ABW5A1L5_9BACL</name>
<dbReference type="RefSeq" id="WP_386049006.1">
    <property type="nucleotide sequence ID" value="NZ_JBHUIO010000011.1"/>
</dbReference>